<evidence type="ECO:0000313" key="2">
    <source>
        <dbReference type="EMBL" id="EHK97150.1"/>
    </source>
</evidence>
<comment type="caution">
    <text evidence="2">The sequence shown here is derived from an EMBL/GenBank/DDBJ whole genome shotgun (WGS) entry which is preliminary data.</text>
</comment>
<evidence type="ECO:0000256" key="1">
    <source>
        <dbReference type="SAM" id="Phobius"/>
    </source>
</evidence>
<reference evidence="2 3" key="1">
    <citation type="journal article" date="2012" name="Eukaryot. Cell">
        <title>Genome sequence of the fungus Glarea lozoyensis: the first genome sequence of a species from the Helotiaceae family.</title>
        <authorList>
            <person name="Youssar L."/>
            <person name="Gruening B.A."/>
            <person name="Erxleben A."/>
            <person name="Guenther S."/>
            <person name="Huettel W."/>
        </authorList>
    </citation>
    <scope>NUCLEOTIDE SEQUENCE [LARGE SCALE GENOMIC DNA]</scope>
    <source>
        <strain evidence="3">ATCC 74030 / MF5533</strain>
    </source>
</reference>
<dbReference type="HOGENOM" id="CLU_2236865_0_0_1"/>
<accession>H0EWD9</accession>
<organism evidence="2 3">
    <name type="scientific">Glarea lozoyensis (strain ATCC 74030 / MF5533)</name>
    <dbReference type="NCBI Taxonomy" id="1104152"/>
    <lineage>
        <taxon>Eukaryota</taxon>
        <taxon>Fungi</taxon>
        <taxon>Dikarya</taxon>
        <taxon>Ascomycota</taxon>
        <taxon>Pezizomycotina</taxon>
        <taxon>Leotiomycetes</taxon>
        <taxon>Helotiales</taxon>
        <taxon>Helotiaceae</taxon>
        <taxon>Glarea</taxon>
    </lineage>
</organism>
<dbReference type="OrthoDB" id="5393606at2759"/>
<keyword evidence="1" id="KW-0472">Membrane</keyword>
<keyword evidence="3" id="KW-1185">Reference proteome</keyword>
<evidence type="ECO:0000313" key="3">
    <source>
        <dbReference type="Proteomes" id="UP000005446"/>
    </source>
</evidence>
<dbReference type="Proteomes" id="UP000005446">
    <property type="component" value="Unassembled WGS sequence"/>
</dbReference>
<gene>
    <name evidence="2" type="ORF">M7I_7104</name>
</gene>
<protein>
    <submittedName>
        <fullName evidence="2">Uncharacterized protein</fullName>
    </submittedName>
</protein>
<dbReference type="InParanoid" id="H0EWD9"/>
<dbReference type="EMBL" id="AGUE01000208">
    <property type="protein sequence ID" value="EHK97150.1"/>
    <property type="molecule type" value="Genomic_DNA"/>
</dbReference>
<sequence>MAIVLIIATDKLIFTGAARGTLGTHTLQNPNTGAVIVTWHEIDTSKLAGISQLLTIVALGVLKMSVVMLYRRIFIGQQQLEPLVLRLLAKTYTIELNGWMMATVF</sequence>
<feature type="transmembrane region" description="Helical" evidence="1">
    <location>
        <begin position="49"/>
        <end position="70"/>
    </location>
</feature>
<keyword evidence="1" id="KW-1133">Transmembrane helix</keyword>
<keyword evidence="1" id="KW-0812">Transmembrane</keyword>
<dbReference type="AlphaFoldDB" id="H0EWD9"/>
<proteinExistence type="predicted"/>
<name>H0EWD9_GLAL7</name>